<dbReference type="SUPFAM" id="SSF48452">
    <property type="entry name" value="TPR-like"/>
    <property type="match status" value="2"/>
</dbReference>
<dbReference type="SUPFAM" id="SSF52540">
    <property type="entry name" value="P-loop containing nucleoside triphosphate hydrolases"/>
    <property type="match status" value="1"/>
</dbReference>
<dbReference type="SMART" id="SM00421">
    <property type="entry name" value="HTH_LUXR"/>
    <property type="match status" value="1"/>
</dbReference>
<protein>
    <recommendedName>
        <fullName evidence="2">HTH luxR-type domain-containing protein</fullName>
    </recommendedName>
</protein>
<dbReference type="PANTHER" id="PTHR47691">
    <property type="entry name" value="REGULATOR-RELATED"/>
    <property type="match status" value="1"/>
</dbReference>
<feature type="domain" description="HTH luxR-type" evidence="2">
    <location>
        <begin position="734"/>
        <end position="799"/>
    </location>
</feature>
<dbReference type="Gene3D" id="1.25.40.10">
    <property type="entry name" value="Tetratricopeptide repeat domain"/>
    <property type="match status" value="1"/>
</dbReference>
<dbReference type="SUPFAM" id="SSF46894">
    <property type="entry name" value="C-terminal effector domain of the bipartite response regulators"/>
    <property type="match status" value="1"/>
</dbReference>
<dbReference type="EMBL" id="CADCWL010000127">
    <property type="protein sequence ID" value="CAA9568933.1"/>
    <property type="molecule type" value="Genomic_DNA"/>
</dbReference>
<evidence type="ECO:0000313" key="3">
    <source>
        <dbReference type="EMBL" id="CAA9568933.1"/>
    </source>
</evidence>
<reference evidence="3" key="1">
    <citation type="submission" date="2020-02" db="EMBL/GenBank/DDBJ databases">
        <authorList>
            <person name="Meier V. D."/>
        </authorList>
    </citation>
    <scope>NUCLEOTIDE SEQUENCE</scope>
    <source>
        <strain evidence="3">AVDCRST_MAG19</strain>
    </source>
</reference>
<dbReference type="Pfam" id="PF00196">
    <property type="entry name" value="GerE"/>
    <property type="match status" value="1"/>
</dbReference>
<dbReference type="Gene3D" id="3.40.50.300">
    <property type="entry name" value="P-loop containing nucleotide triphosphate hydrolases"/>
    <property type="match status" value="1"/>
</dbReference>
<evidence type="ECO:0000256" key="1">
    <source>
        <dbReference type="SAM" id="MobiDB-lite"/>
    </source>
</evidence>
<accession>A0A6J4V7V1</accession>
<dbReference type="Pfam" id="PF25872">
    <property type="entry name" value="HTH_77"/>
    <property type="match status" value="1"/>
</dbReference>
<dbReference type="AlphaFoldDB" id="A0A6J4V7V1"/>
<dbReference type="InterPro" id="IPR027417">
    <property type="entry name" value="P-loop_NTPase"/>
</dbReference>
<dbReference type="InterPro" id="IPR016032">
    <property type="entry name" value="Sig_transdc_resp-reg_C-effctor"/>
</dbReference>
<sequence length="801" mass="84947">MANGSSSDHPRPQLLPFPSPPDLDADFLAPPPLPRTPLIGREADVTAVCALLRDDDVPHLTLTGPGGVGKTRLALAAAAAVAADFADGVAFIPLAPIRDPALVLPTIAHTFGLGDGGGRTLGERLVAHLRPRRLLLVLDNVEQVVEAVPAVGSLLTACPHLKILATSRVLLRLSGEQNLPVAPLAIPAATDQPTPELVLTSPAVRLFVARAHAACPDFALTDANAAAVAAICARCDGLPLAIELAAARVPALPPATLLAHLDPALPLLTGGARDQPDRLRTMRDAIAWSHDLLDAAEQTLFRRLSVFVGGFDLAAGVAVAGDGDDGLDTVDGIASMVTKSLLRQVGGQRDGEPRYQMLETIREFGLERLAASGEERALRAAHATHVLAVVDRIGERLFSPEFERVVARFDAEHDNVRAALAWAAVADEPKIGLRLAGAMTYYWLVRGAFREGHRYFERALEQADRHPSPMRAKALVGAGWMARFYGQLDAGVHLSEEALDVARVVEDRENEALALHSLGRIALERGDFEQATRRIEEALTLLLHVEPTIGAGRWLVSMALVGLGQAAIARGDLAVAAAHLEEARRRQQMLGFSWGLSFLFRLLGDLALDRGDPGAALASYHDSMEHAQEHGDRRYLAEIVAGIASVAVAQGQPQRAARLFAASAVLREQSGAPRGGRRAIHERFEAEIRVSLSPEELAAARSDGEALPLSAVIAEALAAPKSLDGGASNPAPPEPVPSAGLTPREVEVLRLVAEGMTNPRIAERLFLSPKTVSSHLVSVYGKLGVTTRAAATRAAIELGLA</sequence>
<dbReference type="GO" id="GO:0003677">
    <property type="term" value="F:DNA binding"/>
    <property type="evidence" value="ECO:0007669"/>
    <property type="project" value="InterPro"/>
</dbReference>
<dbReference type="InterPro" id="IPR000792">
    <property type="entry name" value="Tscrpt_reg_LuxR_C"/>
</dbReference>
<proteinExistence type="predicted"/>
<dbReference type="GO" id="GO:0006355">
    <property type="term" value="P:regulation of DNA-templated transcription"/>
    <property type="evidence" value="ECO:0007669"/>
    <property type="project" value="InterPro"/>
</dbReference>
<dbReference type="PROSITE" id="PS00622">
    <property type="entry name" value="HTH_LUXR_1"/>
    <property type="match status" value="1"/>
</dbReference>
<gene>
    <name evidence="3" type="ORF">AVDCRST_MAG19-2570</name>
</gene>
<feature type="region of interest" description="Disordered" evidence="1">
    <location>
        <begin position="1"/>
        <end position="31"/>
    </location>
</feature>
<name>A0A6J4V7V1_9BACT</name>
<dbReference type="PRINTS" id="PR00038">
    <property type="entry name" value="HTHLUXR"/>
</dbReference>
<evidence type="ECO:0000259" key="2">
    <source>
        <dbReference type="PROSITE" id="PS50043"/>
    </source>
</evidence>
<dbReference type="InterPro" id="IPR036388">
    <property type="entry name" value="WH-like_DNA-bd_sf"/>
</dbReference>
<dbReference type="InterPro" id="IPR011990">
    <property type="entry name" value="TPR-like_helical_dom_sf"/>
</dbReference>
<dbReference type="PROSITE" id="PS50043">
    <property type="entry name" value="HTH_LUXR_2"/>
    <property type="match status" value="1"/>
</dbReference>
<dbReference type="Gene3D" id="1.10.10.10">
    <property type="entry name" value="Winged helix-like DNA-binding domain superfamily/Winged helix DNA-binding domain"/>
    <property type="match status" value="1"/>
</dbReference>
<dbReference type="CDD" id="cd06170">
    <property type="entry name" value="LuxR_C_like"/>
    <property type="match status" value="1"/>
</dbReference>
<organism evidence="3">
    <name type="scientific">uncultured Thermomicrobiales bacterium</name>
    <dbReference type="NCBI Taxonomy" id="1645740"/>
    <lineage>
        <taxon>Bacteria</taxon>
        <taxon>Pseudomonadati</taxon>
        <taxon>Thermomicrobiota</taxon>
        <taxon>Thermomicrobia</taxon>
        <taxon>Thermomicrobiales</taxon>
        <taxon>environmental samples</taxon>
    </lineage>
</organism>
<dbReference type="PRINTS" id="PR00364">
    <property type="entry name" value="DISEASERSIST"/>
</dbReference>
<dbReference type="Pfam" id="PF13424">
    <property type="entry name" value="TPR_12"/>
    <property type="match status" value="1"/>
</dbReference>
<dbReference type="PANTHER" id="PTHR47691:SF3">
    <property type="entry name" value="HTH-TYPE TRANSCRIPTIONAL REGULATOR RV0890C-RELATED"/>
    <property type="match status" value="1"/>
</dbReference>
<dbReference type="InterPro" id="IPR058852">
    <property type="entry name" value="HTH_77"/>
</dbReference>